<accession>A0A0V1G6A6</accession>
<name>A0A0V1G6A6_TRIPS</name>
<reference evidence="1 2" key="1">
    <citation type="submission" date="2015-01" db="EMBL/GenBank/DDBJ databases">
        <title>Evolution of Trichinella species and genotypes.</title>
        <authorList>
            <person name="Korhonen P.K."/>
            <person name="Edoardo P."/>
            <person name="Giuseppe L.R."/>
            <person name="Gasser R.B."/>
        </authorList>
    </citation>
    <scope>NUCLEOTIDE SEQUENCE [LARGE SCALE GENOMIC DNA]</scope>
    <source>
        <strain evidence="1">ISS470</strain>
    </source>
</reference>
<evidence type="ECO:0000313" key="1">
    <source>
        <dbReference type="EMBL" id="KRY93628.1"/>
    </source>
</evidence>
<comment type="caution">
    <text evidence="1">The sequence shown here is derived from an EMBL/GenBank/DDBJ whole genome shotgun (WGS) entry which is preliminary data.</text>
</comment>
<dbReference type="OrthoDB" id="411615at2759"/>
<gene>
    <name evidence="1" type="ORF">T4D_16906</name>
</gene>
<dbReference type="EMBL" id="JYDT01000001">
    <property type="protein sequence ID" value="KRY93628.1"/>
    <property type="molecule type" value="Genomic_DNA"/>
</dbReference>
<organism evidence="1 2">
    <name type="scientific">Trichinella pseudospiralis</name>
    <name type="common">Parasitic roundworm</name>
    <dbReference type="NCBI Taxonomy" id="6337"/>
    <lineage>
        <taxon>Eukaryota</taxon>
        <taxon>Metazoa</taxon>
        <taxon>Ecdysozoa</taxon>
        <taxon>Nematoda</taxon>
        <taxon>Enoplea</taxon>
        <taxon>Dorylaimia</taxon>
        <taxon>Trichinellida</taxon>
        <taxon>Trichinellidae</taxon>
        <taxon>Trichinella</taxon>
    </lineage>
</organism>
<protein>
    <submittedName>
        <fullName evidence="1">Uncharacterized protein</fullName>
    </submittedName>
</protein>
<sequence length="117" mass="13314">MDASDGEVCRKRNLDDFLEAKTRKRCTSPCAGILLKSNDHKEDIDEEARALHLNNTCILADLPPGRKTTKANFNGVVNKYKIKICQSVQSSKEVAKEISQRREIDYMETYTSRNTPH</sequence>
<evidence type="ECO:0000313" key="2">
    <source>
        <dbReference type="Proteomes" id="UP000054995"/>
    </source>
</evidence>
<dbReference type="Proteomes" id="UP000054995">
    <property type="component" value="Unassembled WGS sequence"/>
</dbReference>
<proteinExistence type="predicted"/>
<keyword evidence="2" id="KW-1185">Reference proteome</keyword>